<dbReference type="Gene3D" id="3.60.21.70">
    <property type="entry name" value="PhoD-like phosphatase"/>
    <property type="match status" value="1"/>
</dbReference>
<gene>
    <name evidence="4" type="ORF">NBH00_06530</name>
</gene>
<dbReference type="InterPro" id="IPR052900">
    <property type="entry name" value="Phospholipid_Metab_Enz"/>
</dbReference>
<evidence type="ECO:0000313" key="5">
    <source>
        <dbReference type="Proteomes" id="UP001056035"/>
    </source>
</evidence>
<evidence type="ECO:0000259" key="3">
    <source>
        <dbReference type="Pfam" id="PF16655"/>
    </source>
</evidence>
<dbReference type="RefSeq" id="WP_254572545.1">
    <property type="nucleotide sequence ID" value="NZ_CP098502.1"/>
</dbReference>
<dbReference type="InterPro" id="IPR006311">
    <property type="entry name" value="TAT_signal"/>
</dbReference>
<dbReference type="CDD" id="cd07389">
    <property type="entry name" value="MPP_PhoD"/>
    <property type="match status" value="1"/>
</dbReference>
<protein>
    <submittedName>
        <fullName evidence="4">Alkaline phosphatase D family protein</fullName>
    </submittedName>
</protein>
<dbReference type="PANTHER" id="PTHR43606:SF2">
    <property type="entry name" value="ALKALINE PHOSPHATASE FAMILY PROTEIN (AFU_ORTHOLOGUE AFUA_5G03860)"/>
    <property type="match status" value="1"/>
</dbReference>
<feature type="domain" description="PhoD-like phosphatase metallophosphatase" evidence="2">
    <location>
        <begin position="149"/>
        <end position="498"/>
    </location>
</feature>
<evidence type="ECO:0000256" key="1">
    <source>
        <dbReference type="SAM" id="MobiDB-lite"/>
    </source>
</evidence>
<dbReference type="PANTHER" id="PTHR43606">
    <property type="entry name" value="PHOSPHATASE, PUTATIVE (AFU_ORTHOLOGUE AFUA_6G08710)-RELATED"/>
    <property type="match status" value="1"/>
</dbReference>
<feature type="region of interest" description="Disordered" evidence="1">
    <location>
        <begin position="247"/>
        <end position="267"/>
    </location>
</feature>
<dbReference type="InterPro" id="IPR018946">
    <property type="entry name" value="PhoD-like_MPP"/>
</dbReference>
<dbReference type="EMBL" id="CP098502">
    <property type="protein sequence ID" value="UTI65867.1"/>
    <property type="molecule type" value="Genomic_DNA"/>
</dbReference>
<name>A0ABY5DYC6_9ACTN</name>
<feature type="domain" description="Phospholipase D N-terminal" evidence="3">
    <location>
        <begin position="49"/>
        <end position="136"/>
    </location>
</feature>
<organism evidence="4 5">
    <name type="scientific">Paraconexibacter antarcticus</name>
    <dbReference type="NCBI Taxonomy" id="2949664"/>
    <lineage>
        <taxon>Bacteria</taxon>
        <taxon>Bacillati</taxon>
        <taxon>Actinomycetota</taxon>
        <taxon>Thermoleophilia</taxon>
        <taxon>Solirubrobacterales</taxon>
        <taxon>Paraconexibacteraceae</taxon>
        <taxon>Paraconexibacter</taxon>
    </lineage>
</organism>
<dbReference type="InterPro" id="IPR029052">
    <property type="entry name" value="Metallo-depent_PP-like"/>
</dbReference>
<dbReference type="SUPFAM" id="SSF56300">
    <property type="entry name" value="Metallo-dependent phosphatases"/>
    <property type="match status" value="1"/>
</dbReference>
<dbReference type="InterPro" id="IPR038607">
    <property type="entry name" value="PhoD-like_sf"/>
</dbReference>
<dbReference type="PROSITE" id="PS51318">
    <property type="entry name" value="TAT"/>
    <property type="match status" value="1"/>
</dbReference>
<keyword evidence="5" id="KW-1185">Reference proteome</keyword>
<evidence type="ECO:0000259" key="2">
    <source>
        <dbReference type="Pfam" id="PF09423"/>
    </source>
</evidence>
<accession>A0ABY5DYC6</accession>
<dbReference type="Pfam" id="PF16655">
    <property type="entry name" value="PhoD_N"/>
    <property type="match status" value="1"/>
</dbReference>
<dbReference type="InterPro" id="IPR032093">
    <property type="entry name" value="PhoD_N"/>
</dbReference>
<proteinExistence type="predicted"/>
<reference evidence="4 5" key="1">
    <citation type="submission" date="2022-06" db="EMBL/GenBank/DDBJ databases">
        <title>Paraconexibacter antarcticus.</title>
        <authorList>
            <person name="Kim C.S."/>
        </authorList>
    </citation>
    <scope>NUCLEOTIDE SEQUENCE [LARGE SCALE GENOMIC DNA]</scope>
    <source>
        <strain evidence="4 5">02-257</strain>
    </source>
</reference>
<dbReference type="Gene3D" id="2.60.40.380">
    <property type="entry name" value="Purple acid phosphatase-like, N-terminal"/>
    <property type="match status" value="1"/>
</dbReference>
<dbReference type="Pfam" id="PF09423">
    <property type="entry name" value="PhoD"/>
    <property type="match status" value="1"/>
</dbReference>
<evidence type="ECO:0000313" key="4">
    <source>
        <dbReference type="EMBL" id="UTI65867.1"/>
    </source>
</evidence>
<sequence length="529" mass="57568">MSDQSRRAFLAGSVAAAGGVLLGGPEALARGFRAARPAVPAARAGGFSLGVMSGFPSTTGAVLWTRVDDLPRTSTITLEVATDRGFRRVVQRRRVRASAVRDYTARSQVTGLRPGEEYFYRFHTRTTDSPVGRLRTLRPADSAEPVRIGVLSCQSYEAGYYTAIAGLAAEPDLDLVLHLGDYIYEHHYYDGPAARRDTTGPGRDGDVQTLDEFRAKYRLYKRDPNLQAMHAAHPFVPIWDDHEVEDNYAGTGPDSISRSPAKTENDNAYPRRVSFAERRRAGYLSYFEYQPRVRPAGDTRIYGTVPLGAGATVFLTDQRQYRTPQPCHDAIVQPCADDHAPGATMLGATQKAWFKDALARDTATWKLWASEVMLMGWDSAPGVPLNQDGWDGYGAEREEILTHVRDRGIRNLAVLTGDIHTYVAGTLTTTGRVGGTPVATEFVGGSVTSLGLESTAAAPLTPFSQALLATNPHISYLDTRRRGYMVVEATKAQLSVRFRSPASILVPESPVSTSAAFTVEAGSTAVHRA</sequence>
<dbReference type="Proteomes" id="UP001056035">
    <property type="component" value="Chromosome"/>
</dbReference>